<name>A0A345EHR5_9EURY</name>
<dbReference type="InterPro" id="IPR046243">
    <property type="entry name" value="DUF6276"/>
</dbReference>
<dbReference type="Proteomes" id="UP000252985">
    <property type="component" value="Chromosome"/>
</dbReference>
<dbReference type="EMBL" id="CP031148">
    <property type="protein sequence ID" value="AXG11737.1"/>
    <property type="molecule type" value="Genomic_DNA"/>
</dbReference>
<reference evidence="1 2" key="1">
    <citation type="submission" date="2018-07" db="EMBL/GenBank/DDBJ databases">
        <title>Genome sequences of Haloplanus sp. CBA1112.</title>
        <authorList>
            <person name="Kim Y.B."/>
            <person name="Roh S.W."/>
        </authorList>
    </citation>
    <scope>NUCLEOTIDE SEQUENCE [LARGE SCALE GENOMIC DNA]</scope>
    <source>
        <strain evidence="1 2">CBA1112</strain>
    </source>
</reference>
<evidence type="ECO:0000313" key="1">
    <source>
        <dbReference type="EMBL" id="AXG11737.1"/>
    </source>
</evidence>
<evidence type="ECO:0008006" key="3">
    <source>
        <dbReference type="Google" id="ProtNLM"/>
    </source>
</evidence>
<dbReference type="KEGG" id="haq:DU484_04395"/>
<dbReference type="Pfam" id="PF19792">
    <property type="entry name" value="DUF6276"/>
    <property type="match status" value="1"/>
</dbReference>
<accession>A0A345EHR5</accession>
<proteinExistence type="predicted"/>
<protein>
    <recommendedName>
        <fullName evidence="3">Small CPxCG-related zinc finger protein</fullName>
    </recommendedName>
</protein>
<evidence type="ECO:0000313" key="2">
    <source>
        <dbReference type="Proteomes" id="UP000252985"/>
    </source>
</evidence>
<organism evidence="1 2">
    <name type="scientific">Haloplanus rubicundus</name>
    <dbReference type="NCBI Taxonomy" id="1547898"/>
    <lineage>
        <taxon>Archaea</taxon>
        <taxon>Methanobacteriati</taxon>
        <taxon>Methanobacteriota</taxon>
        <taxon>Stenosarchaea group</taxon>
        <taxon>Halobacteria</taxon>
        <taxon>Halobacteriales</taxon>
        <taxon>Haloferacaceae</taxon>
        <taxon>Haloplanus</taxon>
    </lineage>
</organism>
<gene>
    <name evidence="1" type="ORF">DU484_04395</name>
</gene>
<sequence length="136" mass="14085">MPCPACGGDAIAFAVPADLRAYAPDSGAYAPDSGAYAALCSTCLRTHAAGDAPADPTFAAVHESFPDGEAGAALALALGLLDSLALRRDAIDDCCSYAERAGADVLLTLDRLATADGLDPHFDIERRRHQLAELLR</sequence>
<dbReference type="AlphaFoldDB" id="A0A345EHR5"/>